<dbReference type="Proteomes" id="UP001285908">
    <property type="component" value="Unassembled WGS sequence"/>
</dbReference>
<sequence>MGAPIWVAGVVVSSTALELITREHMGSLLISSSIPPNMAFFCRLIKADMVLHSVLFVEGSTNKKKFGQNSSYRFHGKLIALVLFLDPDSDFTN</sequence>
<dbReference type="AlphaFoldDB" id="A0AAJ0MVX5"/>
<dbReference type="RefSeq" id="XP_062697819.1">
    <property type="nucleotide sequence ID" value="XM_062836666.1"/>
</dbReference>
<reference evidence="1 2" key="1">
    <citation type="journal article" date="2023" name="Mol. Phylogenet. Evol.">
        <title>Genome-scale phylogeny and comparative genomics of the fungal order Sordariales.</title>
        <authorList>
            <person name="Hensen N."/>
            <person name="Bonometti L."/>
            <person name="Westerberg I."/>
            <person name="Brannstrom I.O."/>
            <person name="Guillou S."/>
            <person name="Cros-Aarteil S."/>
            <person name="Calhoun S."/>
            <person name="Haridas S."/>
            <person name="Kuo A."/>
            <person name="Mondo S."/>
            <person name="Pangilinan J."/>
            <person name="Riley R."/>
            <person name="LaButti K."/>
            <person name="Andreopoulos B."/>
            <person name="Lipzen A."/>
            <person name="Chen C."/>
            <person name="Yan M."/>
            <person name="Daum C."/>
            <person name="Ng V."/>
            <person name="Clum A."/>
            <person name="Steindorff A."/>
            <person name="Ohm R.A."/>
            <person name="Martin F."/>
            <person name="Silar P."/>
            <person name="Natvig D.O."/>
            <person name="Lalanne C."/>
            <person name="Gautier V."/>
            <person name="Ament-Velasquez S.L."/>
            <person name="Kruys A."/>
            <person name="Hutchinson M.I."/>
            <person name="Powell A.J."/>
            <person name="Barry K."/>
            <person name="Miller A.N."/>
            <person name="Grigoriev I.V."/>
            <person name="Debuchy R."/>
            <person name="Gladieux P."/>
            <person name="Hiltunen Thoren M."/>
            <person name="Johannesson H."/>
        </authorList>
    </citation>
    <scope>NUCLEOTIDE SEQUENCE [LARGE SCALE GENOMIC DNA]</scope>
    <source>
        <strain evidence="1 2">FGSC 10403</strain>
    </source>
</reference>
<comment type="caution">
    <text evidence="1">The sequence shown here is derived from an EMBL/GenBank/DDBJ whole genome shotgun (WGS) entry which is preliminary data.</text>
</comment>
<dbReference type="GeneID" id="87874288"/>
<accession>A0AAJ0MVX5</accession>
<organism evidence="1 2">
    <name type="scientific">Neurospora hispaniola</name>
    <dbReference type="NCBI Taxonomy" id="588809"/>
    <lineage>
        <taxon>Eukaryota</taxon>
        <taxon>Fungi</taxon>
        <taxon>Dikarya</taxon>
        <taxon>Ascomycota</taxon>
        <taxon>Pezizomycotina</taxon>
        <taxon>Sordariomycetes</taxon>
        <taxon>Sordariomycetidae</taxon>
        <taxon>Sordariales</taxon>
        <taxon>Sordariaceae</taxon>
        <taxon>Neurospora</taxon>
    </lineage>
</organism>
<protein>
    <submittedName>
        <fullName evidence="1">Uncharacterized protein</fullName>
    </submittedName>
</protein>
<proteinExistence type="predicted"/>
<gene>
    <name evidence="1" type="ORF">B0T23DRAFT_371717</name>
</gene>
<keyword evidence="2" id="KW-1185">Reference proteome</keyword>
<name>A0AAJ0MVX5_9PEZI</name>
<evidence type="ECO:0000313" key="2">
    <source>
        <dbReference type="Proteomes" id="UP001285908"/>
    </source>
</evidence>
<dbReference type="EMBL" id="JAULSX010000001">
    <property type="protein sequence ID" value="KAK3500186.1"/>
    <property type="molecule type" value="Genomic_DNA"/>
</dbReference>
<evidence type="ECO:0000313" key="1">
    <source>
        <dbReference type="EMBL" id="KAK3500186.1"/>
    </source>
</evidence>